<dbReference type="GO" id="GO:0003677">
    <property type="term" value="F:DNA binding"/>
    <property type="evidence" value="ECO:0007669"/>
    <property type="project" value="InterPro"/>
</dbReference>
<organism evidence="1 2">
    <name type="scientific">Acer yangbiense</name>
    <dbReference type="NCBI Taxonomy" id="1000413"/>
    <lineage>
        <taxon>Eukaryota</taxon>
        <taxon>Viridiplantae</taxon>
        <taxon>Streptophyta</taxon>
        <taxon>Embryophyta</taxon>
        <taxon>Tracheophyta</taxon>
        <taxon>Spermatophyta</taxon>
        <taxon>Magnoliopsida</taxon>
        <taxon>eudicotyledons</taxon>
        <taxon>Gunneridae</taxon>
        <taxon>Pentapetalae</taxon>
        <taxon>rosids</taxon>
        <taxon>malvids</taxon>
        <taxon>Sapindales</taxon>
        <taxon>Sapindaceae</taxon>
        <taxon>Hippocastanoideae</taxon>
        <taxon>Acereae</taxon>
        <taxon>Acer</taxon>
    </lineage>
</organism>
<comment type="caution">
    <text evidence="1">The sequence shown here is derived from an EMBL/GenBank/DDBJ whole genome shotgun (WGS) entry which is preliminary data.</text>
</comment>
<protein>
    <submittedName>
        <fullName evidence="1">Uncharacterized protein</fullName>
    </submittedName>
</protein>
<reference evidence="2" key="1">
    <citation type="journal article" date="2019" name="Gigascience">
        <title>De novo genome assembly of the endangered Acer yangbiense, a plant species with extremely small populations endemic to Yunnan Province, China.</title>
        <authorList>
            <person name="Yang J."/>
            <person name="Wariss H.M."/>
            <person name="Tao L."/>
            <person name="Zhang R."/>
            <person name="Yun Q."/>
            <person name="Hollingsworth P."/>
            <person name="Dao Z."/>
            <person name="Luo G."/>
            <person name="Guo H."/>
            <person name="Ma Y."/>
            <person name="Sun W."/>
        </authorList>
    </citation>
    <scope>NUCLEOTIDE SEQUENCE [LARGE SCALE GENOMIC DNA]</scope>
    <source>
        <strain evidence="2">cv. Malutang</strain>
    </source>
</reference>
<name>A0A5C7IRI0_9ROSI</name>
<keyword evidence="2" id="KW-1185">Reference proteome</keyword>
<evidence type="ECO:0000313" key="2">
    <source>
        <dbReference type="Proteomes" id="UP000323000"/>
    </source>
</evidence>
<sequence>MKHQNVSASDGSLAHDSKRTIGEKLRQAYDAAVVAVAGDRVQQSGRSRLAPRGIERQKSGYFKHAPLRASLLDGKYAERDGAGAPVYLAAVLEYLEAETFNMAPCNQRRSTVSAVDTRITSSDSGFVAPARKIAKKKKSVRPATYANVKLHVDFTSVKPIVDFTSVKPIVPKGRYATKFSREVQIVVKGHAPLNVGKWGDIPEEQIQALIDRVLSKFDVDISSPYAKGWMLWKMKLEYKNARREAQDAKIMELMSKFASSSIDMDKSS</sequence>
<proteinExistence type="predicted"/>
<dbReference type="OrthoDB" id="1772698at2759"/>
<dbReference type="PRINTS" id="PR00620">
    <property type="entry name" value="HISTONEH2A"/>
</dbReference>
<dbReference type="SUPFAM" id="SSF47113">
    <property type="entry name" value="Histone-fold"/>
    <property type="match status" value="1"/>
</dbReference>
<gene>
    <name evidence="1" type="ORF">EZV62_000444</name>
</gene>
<evidence type="ECO:0000313" key="1">
    <source>
        <dbReference type="EMBL" id="TXG71865.1"/>
    </source>
</evidence>
<dbReference type="GO" id="GO:0000786">
    <property type="term" value="C:nucleosome"/>
    <property type="evidence" value="ECO:0007669"/>
    <property type="project" value="InterPro"/>
</dbReference>
<dbReference type="GO" id="GO:0046982">
    <property type="term" value="F:protein heterodimerization activity"/>
    <property type="evidence" value="ECO:0007669"/>
    <property type="project" value="InterPro"/>
</dbReference>
<dbReference type="EMBL" id="VAHF01000001">
    <property type="protein sequence ID" value="TXG71865.1"/>
    <property type="molecule type" value="Genomic_DNA"/>
</dbReference>
<dbReference type="InterPro" id="IPR002119">
    <property type="entry name" value="Histone_H2A"/>
</dbReference>
<dbReference type="Proteomes" id="UP000323000">
    <property type="component" value="Chromosome 1"/>
</dbReference>
<dbReference type="GO" id="GO:0030527">
    <property type="term" value="F:structural constituent of chromatin"/>
    <property type="evidence" value="ECO:0007669"/>
    <property type="project" value="InterPro"/>
</dbReference>
<dbReference type="Gene3D" id="1.10.20.10">
    <property type="entry name" value="Histone, subunit A"/>
    <property type="match status" value="1"/>
</dbReference>
<dbReference type="InterPro" id="IPR009072">
    <property type="entry name" value="Histone-fold"/>
</dbReference>
<accession>A0A5C7IRI0</accession>
<dbReference type="AlphaFoldDB" id="A0A5C7IRI0"/>